<dbReference type="InterPro" id="IPR004716">
    <property type="entry name" value="PTS_IIA_glucitol/sorbitol-sp"/>
</dbReference>
<dbReference type="GO" id="GO:0005737">
    <property type="term" value="C:cytoplasm"/>
    <property type="evidence" value="ECO:0007669"/>
    <property type="project" value="InterPro"/>
</dbReference>
<reference evidence="3" key="1">
    <citation type="submission" date="2016-10" db="EMBL/GenBank/DDBJ databases">
        <authorList>
            <person name="Varghese N."/>
            <person name="Submissions S."/>
        </authorList>
    </citation>
    <scope>NUCLEOTIDE SEQUENCE [LARGE SCALE GENOMIC DNA]</scope>
    <source>
        <strain evidence="3">R-53102</strain>
    </source>
</reference>
<gene>
    <name evidence="2" type="ORF">SAMN04487792_0901</name>
</gene>
<protein>
    <submittedName>
        <fullName evidence="2">PTS system, glucitol/sorbitol-specific IIA component</fullName>
    </submittedName>
</protein>
<dbReference type="SUPFAM" id="SSF141530">
    <property type="entry name" value="PTSIIA/GutA-like"/>
    <property type="match status" value="1"/>
</dbReference>
<dbReference type="PANTHER" id="PTHR40398:SF1">
    <property type="entry name" value="PTS SYSTEM GLUCITOL_SORBITOL-SPECIFIC EIIA COMPONENT"/>
    <property type="match status" value="1"/>
</dbReference>
<dbReference type="PANTHER" id="PTHR40398">
    <property type="entry name" value="PTS SYSTEM GLUCITOL/SORBITOL-SPECIFIC EIIA COMPONENT"/>
    <property type="match status" value="1"/>
</dbReference>
<dbReference type="EMBL" id="FOMN01000004">
    <property type="protein sequence ID" value="SFD45036.1"/>
    <property type="molecule type" value="Genomic_DNA"/>
</dbReference>
<dbReference type="RefSeq" id="WP_090093047.1">
    <property type="nucleotide sequence ID" value="NZ_CBCRVU010000001.1"/>
</dbReference>
<comment type="caution">
    <text evidence="1">Lacks conserved residue(s) required for the propagation of feature annotation.</text>
</comment>
<dbReference type="GO" id="GO:0009401">
    <property type="term" value="P:phosphoenolpyruvate-dependent sugar phosphotransferase system"/>
    <property type="evidence" value="ECO:0007669"/>
    <property type="project" value="InterPro"/>
</dbReference>
<dbReference type="STRING" id="1505723.SAMN04487792_0901"/>
<dbReference type="Proteomes" id="UP000199599">
    <property type="component" value="Unassembled WGS sequence"/>
</dbReference>
<accession>A0A1I1SF00</accession>
<evidence type="ECO:0000313" key="3">
    <source>
        <dbReference type="Proteomes" id="UP000199599"/>
    </source>
</evidence>
<dbReference type="GO" id="GO:0008982">
    <property type="term" value="F:protein-N(PI)-phosphohistidine-sugar phosphotransferase activity"/>
    <property type="evidence" value="ECO:0007669"/>
    <property type="project" value="InterPro"/>
</dbReference>
<organism evidence="2 3">
    <name type="scientific">Lactobacillus bombicola</name>
    <dbReference type="NCBI Taxonomy" id="1505723"/>
    <lineage>
        <taxon>Bacteria</taxon>
        <taxon>Bacillati</taxon>
        <taxon>Bacillota</taxon>
        <taxon>Bacilli</taxon>
        <taxon>Lactobacillales</taxon>
        <taxon>Lactobacillaceae</taxon>
        <taxon>Lactobacillus</taxon>
    </lineage>
</organism>
<dbReference type="GO" id="GO:0016301">
    <property type="term" value="F:kinase activity"/>
    <property type="evidence" value="ECO:0007669"/>
    <property type="project" value="TreeGrafter"/>
</dbReference>
<dbReference type="Gene3D" id="2.40.33.40">
    <property type="entry name" value="Phosphotransferase system, glucitol/sorbitol-specific IIA component"/>
    <property type="match status" value="1"/>
</dbReference>
<dbReference type="Pfam" id="PF03829">
    <property type="entry name" value="PTSIIA_gutA"/>
    <property type="match status" value="1"/>
</dbReference>
<dbReference type="AlphaFoldDB" id="A0A1I1SF00"/>
<evidence type="ECO:0000256" key="1">
    <source>
        <dbReference type="PROSITE-ProRule" id="PRU00420"/>
    </source>
</evidence>
<proteinExistence type="predicted"/>
<name>A0A1I1SF00_9LACO</name>
<dbReference type="InterPro" id="IPR036665">
    <property type="entry name" value="PTS_IIA_glucitol/sorbitol_sf"/>
</dbReference>
<dbReference type="PROSITE" id="PS51097">
    <property type="entry name" value="PTS_EIIA_TYPE_5"/>
    <property type="match status" value="1"/>
</dbReference>
<sequence length="126" mass="14337">MKWTATIKKIGPEALTTEDNMIILFGENVATELFDVSVIQKFSTATPSEDFIFQKGDKITIDNQTYVADYVGTMVENNMRTLEQVTLCFDKKSDDNPLANAIHFTFANNQSMPKFKVNESIEYEHI</sequence>
<evidence type="ECO:0000313" key="2">
    <source>
        <dbReference type="EMBL" id="SFD45036.1"/>
    </source>
</evidence>